<comment type="caution">
    <text evidence="5">The sequence shown here is derived from an EMBL/GenBank/DDBJ whole genome shotgun (WGS) entry which is preliminary data.</text>
</comment>
<comment type="similarity">
    <text evidence="1">Belongs to the methyltransferase superfamily.</text>
</comment>
<accession>A0A9P4V1J2</accession>
<keyword evidence="2" id="KW-0489">Methyltransferase</keyword>
<gene>
    <name evidence="5" type="ORF">EJ04DRAFT_277634</name>
</gene>
<evidence type="ECO:0000313" key="6">
    <source>
        <dbReference type="Proteomes" id="UP000799444"/>
    </source>
</evidence>
<evidence type="ECO:0000256" key="4">
    <source>
        <dbReference type="SAM" id="MobiDB-lite"/>
    </source>
</evidence>
<dbReference type="PANTHER" id="PTHR12176:SF84">
    <property type="entry name" value="METHYLTRANSFERASE DOMAIN-CONTAINING PROTEIN"/>
    <property type="match status" value="1"/>
</dbReference>
<organism evidence="5 6">
    <name type="scientific">Polyplosphaeria fusca</name>
    <dbReference type="NCBI Taxonomy" id="682080"/>
    <lineage>
        <taxon>Eukaryota</taxon>
        <taxon>Fungi</taxon>
        <taxon>Dikarya</taxon>
        <taxon>Ascomycota</taxon>
        <taxon>Pezizomycotina</taxon>
        <taxon>Dothideomycetes</taxon>
        <taxon>Pleosporomycetidae</taxon>
        <taxon>Pleosporales</taxon>
        <taxon>Tetraplosphaeriaceae</taxon>
        <taxon>Polyplosphaeria</taxon>
    </lineage>
</organism>
<proteinExistence type="inferred from homology"/>
<reference evidence="5" key="1">
    <citation type="journal article" date="2020" name="Stud. Mycol.">
        <title>101 Dothideomycetes genomes: a test case for predicting lifestyles and emergence of pathogens.</title>
        <authorList>
            <person name="Haridas S."/>
            <person name="Albert R."/>
            <person name="Binder M."/>
            <person name="Bloem J."/>
            <person name="Labutti K."/>
            <person name="Salamov A."/>
            <person name="Andreopoulos B."/>
            <person name="Baker S."/>
            <person name="Barry K."/>
            <person name="Bills G."/>
            <person name="Bluhm B."/>
            <person name="Cannon C."/>
            <person name="Castanera R."/>
            <person name="Culley D."/>
            <person name="Daum C."/>
            <person name="Ezra D."/>
            <person name="Gonzalez J."/>
            <person name="Henrissat B."/>
            <person name="Kuo A."/>
            <person name="Liang C."/>
            <person name="Lipzen A."/>
            <person name="Lutzoni F."/>
            <person name="Magnuson J."/>
            <person name="Mondo S."/>
            <person name="Nolan M."/>
            <person name="Ohm R."/>
            <person name="Pangilinan J."/>
            <person name="Park H.-J."/>
            <person name="Ramirez L."/>
            <person name="Alfaro M."/>
            <person name="Sun H."/>
            <person name="Tritt A."/>
            <person name="Yoshinaga Y."/>
            <person name="Zwiers L.-H."/>
            <person name="Turgeon B."/>
            <person name="Goodwin S."/>
            <person name="Spatafora J."/>
            <person name="Crous P."/>
            <person name="Grigoriev I."/>
        </authorList>
    </citation>
    <scope>NUCLEOTIDE SEQUENCE</scope>
    <source>
        <strain evidence="5">CBS 125425</strain>
    </source>
</reference>
<dbReference type="OrthoDB" id="411785at2759"/>
<evidence type="ECO:0000256" key="2">
    <source>
        <dbReference type="ARBA" id="ARBA00022603"/>
    </source>
</evidence>
<dbReference type="InterPro" id="IPR051419">
    <property type="entry name" value="Lys/N-term_MeTrsfase_sf"/>
</dbReference>
<dbReference type="Gene3D" id="3.40.50.150">
    <property type="entry name" value="Vaccinia Virus protein VP39"/>
    <property type="match status" value="1"/>
</dbReference>
<name>A0A9P4V1J2_9PLEO</name>
<dbReference type="GO" id="GO:0032259">
    <property type="term" value="P:methylation"/>
    <property type="evidence" value="ECO:0007669"/>
    <property type="project" value="UniProtKB-KW"/>
</dbReference>
<sequence length="343" mass="38430">MPPQPPPFGAQQYWEDRFSADTNPFEWLQAPTALDPYLVTALKETPHERPELLHIGCGTSLLSYHLRTHVKDPEQIHNLDYSEAAIRLGRKRELDIYNLEDSGQMQPVAYGHAPDIQDRASHHSNGPINISSKHTYMRWTSANLLSHTSLLQTCKPNTYSLIVDKSTSDSIACADDFHVPLPYPIGTSDSRYDTSHLRETSEPVYPLHILGIHMALLAKPNAQWITLSYSSDRYPFLELPPSAPDSNPTGEAPAVAGGTKDSERETDRCNSELDIDFDDIPLKIIESGLPDPGVLWRLQSKYEIEVPQQPASGGGSVTHKPKVIHWVYVLQRTDVPVFVRDPL</sequence>
<dbReference type="GO" id="GO:0008168">
    <property type="term" value="F:methyltransferase activity"/>
    <property type="evidence" value="ECO:0007669"/>
    <property type="project" value="UniProtKB-KW"/>
</dbReference>
<dbReference type="SUPFAM" id="SSF53335">
    <property type="entry name" value="S-adenosyl-L-methionine-dependent methyltransferases"/>
    <property type="match status" value="1"/>
</dbReference>
<protein>
    <submittedName>
        <fullName evidence="5">Uncharacterized protein</fullName>
    </submittedName>
</protein>
<dbReference type="Proteomes" id="UP000799444">
    <property type="component" value="Unassembled WGS sequence"/>
</dbReference>
<feature type="region of interest" description="Disordered" evidence="4">
    <location>
        <begin position="239"/>
        <end position="268"/>
    </location>
</feature>
<keyword evidence="3" id="KW-0808">Transferase</keyword>
<dbReference type="PANTHER" id="PTHR12176">
    <property type="entry name" value="SAM-DEPENDENT METHYLTRANSFERASE SUPERFAMILY PROTEIN"/>
    <property type="match status" value="1"/>
</dbReference>
<dbReference type="AlphaFoldDB" id="A0A9P4V1J2"/>
<evidence type="ECO:0000256" key="3">
    <source>
        <dbReference type="ARBA" id="ARBA00022679"/>
    </source>
</evidence>
<dbReference type="EMBL" id="ML996165">
    <property type="protein sequence ID" value="KAF2733183.1"/>
    <property type="molecule type" value="Genomic_DNA"/>
</dbReference>
<evidence type="ECO:0000256" key="1">
    <source>
        <dbReference type="ARBA" id="ARBA00008361"/>
    </source>
</evidence>
<dbReference type="InterPro" id="IPR029063">
    <property type="entry name" value="SAM-dependent_MTases_sf"/>
</dbReference>
<evidence type="ECO:0000313" key="5">
    <source>
        <dbReference type="EMBL" id="KAF2733183.1"/>
    </source>
</evidence>
<keyword evidence="6" id="KW-1185">Reference proteome</keyword>